<dbReference type="InterPro" id="IPR036980">
    <property type="entry name" value="RNase_P/MRP_Rpp29_sf"/>
</dbReference>
<dbReference type="InterPro" id="IPR023534">
    <property type="entry name" value="Rof/RNase_P-like"/>
</dbReference>
<dbReference type="GO" id="GO:0030677">
    <property type="term" value="C:ribonuclease P complex"/>
    <property type="evidence" value="ECO:0007669"/>
    <property type="project" value="InterPro"/>
</dbReference>
<comment type="subcellular location">
    <subcellularLocation>
        <location evidence="1">Nucleus</location>
    </subcellularLocation>
</comment>
<evidence type="ECO:0000313" key="5">
    <source>
        <dbReference type="Proteomes" id="UP000697127"/>
    </source>
</evidence>
<evidence type="ECO:0000313" key="4">
    <source>
        <dbReference type="EMBL" id="KAG0690210.1"/>
    </source>
</evidence>
<evidence type="ECO:0000256" key="2">
    <source>
        <dbReference type="ARBA" id="ARBA00006181"/>
    </source>
</evidence>
<dbReference type="GO" id="GO:0006364">
    <property type="term" value="P:rRNA processing"/>
    <property type="evidence" value="ECO:0007669"/>
    <property type="project" value="TreeGrafter"/>
</dbReference>
<protein>
    <recommendedName>
        <fullName evidence="3">Ribonuclease P protein subunit</fullName>
    </recommendedName>
</protein>
<dbReference type="PIRSF" id="PIRSF027081">
    <property type="entry name" value="RNase_P/MRP_p29_subunit"/>
    <property type="match status" value="1"/>
</dbReference>
<dbReference type="GO" id="GO:0005634">
    <property type="term" value="C:nucleus"/>
    <property type="evidence" value="ECO:0007669"/>
    <property type="project" value="UniProtKB-SubCell"/>
</dbReference>
<name>A0A9P6WN62_9ASCO</name>
<dbReference type="GO" id="GO:0000172">
    <property type="term" value="C:ribonuclease MRP complex"/>
    <property type="evidence" value="ECO:0007669"/>
    <property type="project" value="InterPro"/>
</dbReference>
<dbReference type="SUPFAM" id="SSF101744">
    <property type="entry name" value="Rof/RNase P subunit-like"/>
    <property type="match status" value="1"/>
</dbReference>
<dbReference type="EMBL" id="PUHW01000041">
    <property type="protein sequence ID" value="KAG0690210.1"/>
    <property type="molecule type" value="Genomic_DNA"/>
</dbReference>
<organism evidence="4 5">
    <name type="scientific">Pichia californica</name>
    <dbReference type="NCBI Taxonomy" id="460514"/>
    <lineage>
        <taxon>Eukaryota</taxon>
        <taxon>Fungi</taxon>
        <taxon>Dikarya</taxon>
        <taxon>Ascomycota</taxon>
        <taxon>Saccharomycotina</taxon>
        <taxon>Pichiomycetes</taxon>
        <taxon>Pichiales</taxon>
        <taxon>Pichiaceae</taxon>
        <taxon>Pichia</taxon>
    </lineage>
</organism>
<dbReference type="Proteomes" id="UP000697127">
    <property type="component" value="Unassembled WGS sequence"/>
</dbReference>
<dbReference type="PANTHER" id="PTHR13348:SF0">
    <property type="entry name" value="RIBONUCLEASE P PROTEIN SUBUNIT P29"/>
    <property type="match status" value="1"/>
</dbReference>
<accession>A0A9P6WN62</accession>
<dbReference type="PANTHER" id="PTHR13348">
    <property type="entry name" value="RIBONUCLEASE P SUBUNIT P29"/>
    <property type="match status" value="1"/>
</dbReference>
<reference evidence="4" key="1">
    <citation type="submission" date="2020-11" db="EMBL/GenBank/DDBJ databases">
        <title>Kefir isolates.</title>
        <authorList>
            <person name="Marcisauskas S."/>
            <person name="Kim Y."/>
            <person name="Blasche S."/>
        </authorList>
    </citation>
    <scope>NUCLEOTIDE SEQUENCE</scope>
    <source>
        <strain evidence="4">Olga-1</strain>
    </source>
</reference>
<keyword evidence="3" id="KW-0819">tRNA processing</keyword>
<dbReference type="GO" id="GO:0033204">
    <property type="term" value="F:ribonuclease P RNA binding"/>
    <property type="evidence" value="ECO:0007669"/>
    <property type="project" value="InterPro"/>
</dbReference>
<comment type="similarity">
    <text evidence="2">Belongs to the eukaryotic/archaeal RNase P protein component 1 family.</text>
</comment>
<evidence type="ECO:0000256" key="1">
    <source>
        <dbReference type="ARBA" id="ARBA00004123"/>
    </source>
</evidence>
<proteinExistence type="inferred from homology"/>
<dbReference type="OrthoDB" id="124041at2759"/>
<keyword evidence="5" id="KW-1185">Reference proteome</keyword>
<gene>
    <name evidence="4" type="ORF">C6P40_003601</name>
</gene>
<comment type="caution">
    <text evidence="4">The sequence shown here is derived from an EMBL/GenBank/DDBJ whole genome shotgun (WGS) entry which is preliminary data.</text>
</comment>
<dbReference type="GO" id="GO:0001682">
    <property type="term" value="P:tRNA 5'-leader removal"/>
    <property type="evidence" value="ECO:0007669"/>
    <property type="project" value="InterPro"/>
</dbReference>
<evidence type="ECO:0000256" key="3">
    <source>
        <dbReference type="PIRNR" id="PIRNR027081"/>
    </source>
</evidence>
<dbReference type="InterPro" id="IPR002730">
    <property type="entry name" value="Rpp29/RNP1"/>
</dbReference>
<dbReference type="AlphaFoldDB" id="A0A9P6WN62"/>
<sequence length="292" mass="33681">MDRSNAIEHLLLSRCAKYNGSGEIIKFLEQRYSFTGPQKNYLVLEPTDGGQYLIDNQKEEQKASANAKDFLSVKSKQSNASKDNKYNGLKTKNEFKKFVQQSLKLQDSVAKKLHKLCKKNPKILKQDVIELKICSGILKFEDFIEMNNLWKNYMKELLQNCKTIDVATSKLSSAEFVGSYFRVTHCTCPDNIGLEGIVLWESQTYVLLIIPRRNNWKDNISSNNNLEIPYTAKECLGGLRMIPKKKTRFTFDVEVDDEHSIEFEFIGDRMGIRSLDRANKKFKSHNVKDIDL</sequence>
<keyword evidence="3" id="KW-0539">Nucleus</keyword>
<dbReference type="SMART" id="SM00538">
    <property type="entry name" value="POP4"/>
    <property type="match status" value="1"/>
</dbReference>
<dbReference type="InterPro" id="IPR016848">
    <property type="entry name" value="RNase_P/MRP_Rpp29-subunit"/>
</dbReference>
<dbReference type="Pfam" id="PF01868">
    <property type="entry name" value="RNase_P-MRP_p29"/>
    <property type="match status" value="1"/>
</dbReference>
<dbReference type="Gene3D" id="2.30.30.210">
    <property type="entry name" value="Ribonuclease P/MRP, subunit p29"/>
    <property type="match status" value="1"/>
</dbReference>